<evidence type="ECO:0000259" key="6">
    <source>
        <dbReference type="PROSITE" id="PS50932"/>
    </source>
</evidence>
<sequence>MIAQRATPNGRRRRTTLADVAKAAGVSTSTASRALRDHPRVSAATRQRVVAIADQLGFARNDLARSLRLQASMLVGVVVPDVAIPFYASVLKGAQSRLEGAGYEVLVMNTEREPAREQRALRTLQSRQVDAVLVATSGGFAPLDVPVVFFDHVLTGAGAGAVAPDNEAGMSLLVEHLADIHGHRRIAFLGAPVTSAPGAAVLEGGPAYERREAFRAAMGRRGLPVAPEYLACADHGWSQAAAERAVAGLLGLSDPPTAIVAAGDTLALGALRALRRHGRAVPADVALVSFDDPEDADLLSSPLTALGRHDRELGDLAAELLLRALAGEPAEPEPVRLTLQLVVRRSCGCGAQAAS</sequence>
<dbReference type="PROSITE" id="PS00356">
    <property type="entry name" value="HTH_LACI_1"/>
    <property type="match status" value="1"/>
</dbReference>
<feature type="region of interest" description="Disordered" evidence="5">
    <location>
        <begin position="1"/>
        <end position="22"/>
    </location>
</feature>
<keyword evidence="2" id="KW-0805">Transcription regulation</keyword>
<dbReference type="RefSeq" id="WP_146923076.1">
    <property type="nucleotide sequence ID" value="NZ_CP042430.1"/>
</dbReference>
<dbReference type="PROSITE" id="PS50932">
    <property type="entry name" value="HTH_LACI_2"/>
    <property type="match status" value="1"/>
</dbReference>
<dbReference type="Gene3D" id="1.10.260.40">
    <property type="entry name" value="lambda repressor-like DNA-binding domains"/>
    <property type="match status" value="1"/>
</dbReference>
<dbReference type="GO" id="GO:0003700">
    <property type="term" value="F:DNA-binding transcription factor activity"/>
    <property type="evidence" value="ECO:0007669"/>
    <property type="project" value="TreeGrafter"/>
</dbReference>
<gene>
    <name evidence="7" type="ORF">FSW04_24570</name>
</gene>
<protein>
    <submittedName>
        <fullName evidence="7">LacI family transcriptional regulator</fullName>
    </submittedName>
</protein>
<dbReference type="PANTHER" id="PTHR30146:SF148">
    <property type="entry name" value="HTH-TYPE TRANSCRIPTIONAL REPRESSOR PURR-RELATED"/>
    <property type="match status" value="1"/>
</dbReference>
<dbReference type="EMBL" id="CP042430">
    <property type="protein sequence ID" value="QEC50444.1"/>
    <property type="molecule type" value="Genomic_DNA"/>
</dbReference>
<feature type="domain" description="HTH lacI-type" evidence="6">
    <location>
        <begin position="15"/>
        <end position="69"/>
    </location>
</feature>
<dbReference type="InterPro" id="IPR028082">
    <property type="entry name" value="Peripla_BP_I"/>
</dbReference>
<keyword evidence="4" id="KW-0804">Transcription</keyword>
<keyword evidence="1" id="KW-0678">Repressor</keyword>
<evidence type="ECO:0000313" key="8">
    <source>
        <dbReference type="Proteomes" id="UP000321805"/>
    </source>
</evidence>
<dbReference type="CDD" id="cd01392">
    <property type="entry name" value="HTH_LacI"/>
    <property type="match status" value="1"/>
</dbReference>
<keyword evidence="3" id="KW-0238">DNA-binding</keyword>
<dbReference type="SMART" id="SM00354">
    <property type="entry name" value="HTH_LACI"/>
    <property type="match status" value="1"/>
</dbReference>
<evidence type="ECO:0000256" key="3">
    <source>
        <dbReference type="ARBA" id="ARBA00023125"/>
    </source>
</evidence>
<dbReference type="CDD" id="cd06267">
    <property type="entry name" value="PBP1_LacI_sugar_binding-like"/>
    <property type="match status" value="1"/>
</dbReference>
<organism evidence="7 8">
    <name type="scientific">Baekduia soli</name>
    <dbReference type="NCBI Taxonomy" id="496014"/>
    <lineage>
        <taxon>Bacteria</taxon>
        <taxon>Bacillati</taxon>
        <taxon>Actinomycetota</taxon>
        <taxon>Thermoleophilia</taxon>
        <taxon>Solirubrobacterales</taxon>
        <taxon>Baekduiaceae</taxon>
        <taxon>Baekduia</taxon>
    </lineage>
</organism>
<dbReference type="AlphaFoldDB" id="A0A5B8UBT3"/>
<evidence type="ECO:0000256" key="1">
    <source>
        <dbReference type="ARBA" id="ARBA00022491"/>
    </source>
</evidence>
<evidence type="ECO:0000256" key="2">
    <source>
        <dbReference type="ARBA" id="ARBA00023015"/>
    </source>
</evidence>
<dbReference type="InterPro" id="IPR010982">
    <property type="entry name" value="Lambda_DNA-bd_dom_sf"/>
</dbReference>
<dbReference type="GO" id="GO:0000976">
    <property type="term" value="F:transcription cis-regulatory region binding"/>
    <property type="evidence" value="ECO:0007669"/>
    <property type="project" value="TreeGrafter"/>
</dbReference>
<evidence type="ECO:0000256" key="4">
    <source>
        <dbReference type="ARBA" id="ARBA00023163"/>
    </source>
</evidence>
<reference evidence="7 8" key="1">
    <citation type="journal article" date="2018" name="J. Microbiol.">
        <title>Baekduia soli gen. nov., sp. nov., a novel bacterium isolated from the soil of Baekdu Mountain and proposal of a novel family name, Baekduiaceae fam. nov.</title>
        <authorList>
            <person name="An D.S."/>
            <person name="Siddiqi M.Z."/>
            <person name="Kim K.H."/>
            <person name="Yu H.S."/>
            <person name="Im W.T."/>
        </authorList>
    </citation>
    <scope>NUCLEOTIDE SEQUENCE [LARGE SCALE GENOMIC DNA]</scope>
    <source>
        <strain evidence="7 8">BR7-21</strain>
    </source>
</reference>
<dbReference type="Proteomes" id="UP000321805">
    <property type="component" value="Chromosome"/>
</dbReference>
<accession>A0A5B8UBT3</accession>
<name>A0A5B8UBT3_9ACTN</name>
<dbReference type="SUPFAM" id="SSF47413">
    <property type="entry name" value="lambda repressor-like DNA-binding domains"/>
    <property type="match status" value="1"/>
</dbReference>
<evidence type="ECO:0000313" key="7">
    <source>
        <dbReference type="EMBL" id="QEC50444.1"/>
    </source>
</evidence>
<dbReference type="KEGG" id="bsol:FSW04_24570"/>
<dbReference type="Gene3D" id="3.40.50.2300">
    <property type="match status" value="2"/>
</dbReference>
<keyword evidence="8" id="KW-1185">Reference proteome</keyword>
<proteinExistence type="predicted"/>
<evidence type="ECO:0000256" key="5">
    <source>
        <dbReference type="SAM" id="MobiDB-lite"/>
    </source>
</evidence>
<dbReference type="Pfam" id="PF13377">
    <property type="entry name" value="Peripla_BP_3"/>
    <property type="match status" value="1"/>
</dbReference>
<dbReference type="InterPro" id="IPR046335">
    <property type="entry name" value="LacI/GalR-like_sensor"/>
</dbReference>
<dbReference type="OrthoDB" id="3595338at2"/>
<dbReference type="InterPro" id="IPR000843">
    <property type="entry name" value="HTH_LacI"/>
</dbReference>
<dbReference type="SUPFAM" id="SSF53822">
    <property type="entry name" value="Periplasmic binding protein-like I"/>
    <property type="match status" value="1"/>
</dbReference>
<dbReference type="PANTHER" id="PTHR30146">
    <property type="entry name" value="LACI-RELATED TRANSCRIPTIONAL REPRESSOR"/>
    <property type="match status" value="1"/>
</dbReference>
<dbReference type="Pfam" id="PF00356">
    <property type="entry name" value="LacI"/>
    <property type="match status" value="1"/>
</dbReference>